<dbReference type="Proteomes" id="UP000010119">
    <property type="component" value="Unassembled WGS sequence"/>
</dbReference>
<reference evidence="2" key="1">
    <citation type="submission" date="2010-06" db="EMBL/GenBank/DDBJ databases">
        <authorList>
            <person name="Muzny D."/>
            <person name="Qin X."/>
            <person name="Buhay C."/>
            <person name="Dugan-Rocha S."/>
            <person name="Ding Y."/>
            <person name="Chen G."/>
            <person name="Hawes A."/>
            <person name="Holder M."/>
            <person name="Jhangiani S."/>
            <person name="Johnson A."/>
            <person name="Khan Z."/>
            <person name="Li Z."/>
            <person name="Liu W."/>
            <person name="Liu X."/>
            <person name="Perez L."/>
            <person name="Shen H."/>
            <person name="Wang Q."/>
            <person name="Watt J."/>
            <person name="Xi L."/>
            <person name="Xin Y."/>
            <person name="Zhou J."/>
            <person name="Deng J."/>
            <person name="Jiang H."/>
            <person name="Liu Y."/>
            <person name="Qu J."/>
            <person name="Song X.-Z."/>
            <person name="Zhang L."/>
            <person name="Villasana D."/>
            <person name="Johnson A."/>
            <person name="Liu J."/>
            <person name="Liyanage D."/>
            <person name="Lorensuhewa L."/>
            <person name="Robinson T."/>
            <person name="Song A."/>
            <person name="Song B.-B."/>
            <person name="Dinh H."/>
            <person name="Thornton R."/>
            <person name="Coyle M."/>
            <person name="Francisco L."/>
            <person name="Jackson L."/>
            <person name="Javaid M."/>
            <person name="Korchina V."/>
            <person name="Kovar C."/>
            <person name="Mata R."/>
            <person name="Mathew T."/>
            <person name="Ngo R."/>
            <person name="Nguyen L."/>
            <person name="Nguyen N."/>
            <person name="Okwuonu G."/>
            <person name="Ongeri F."/>
            <person name="Pham C."/>
            <person name="Simmons D."/>
            <person name="Wilczek-Boney K."/>
            <person name="Hale W."/>
            <person name="Jakkamsetti A."/>
            <person name="Pham P."/>
            <person name="Ruth R."/>
            <person name="San Lucas F."/>
            <person name="Warren J."/>
            <person name="Zhang J."/>
            <person name="Zhao Z."/>
            <person name="Zhou C."/>
            <person name="Zhu D."/>
            <person name="Lee S."/>
            <person name="Bess C."/>
            <person name="Blankenburg K."/>
            <person name="Forbes L."/>
            <person name="Fu Q."/>
            <person name="Gubbala S."/>
            <person name="Hirani K."/>
            <person name="Jayaseelan J.C."/>
            <person name="Lara F."/>
            <person name="Munidasa M."/>
            <person name="Palculict T."/>
            <person name="Patil S."/>
            <person name="Pu L.-L."/>
            <person name="Saada N."/>
            <person name="Tang L."/>
            <person name="Weissenberger G."/>
            <person name="Zhu Y."/>
            <person name="Hemphill L."/>
            <person name="Shang Y."/>
            <person name="Youmans B."/>
            <person name="Ayvaz T."/>
            <person name="Ross M."/>
            <person name="Santibanez J."/>
            <person name="Aqrawi P."/>
            <person name="Gross S."/>
            <person name="Joshi V."/>
            <person name="Fowler G."/>
            <person name="Nazareth L."/>
            <person name="Reid J."/>
            <person name="Worley K."/>
            <person name="Petrosino J."/>
            <person name="Highlander S."/>
            <person name="Gibbs R."/>
        </authorList>
    </citation>
    <scope>NUCLEOTIDE SEQUENCE [LARGE SCALE GENOMIC DNA]</scope>
    <source>
        <strain evidence="2">DSM 20601</strain>
    </source>
</reference>
<dbReference type="GO" id="GO:0016787">
    <property type="term" value="F:hydrolase activity"/>
    <property type="evidence" value="ECO:0007669"/>
    <property type="project" value="UniProtKB-KW"/>
</dbReference>
<evidence type="ECO:0000313" key="3">
    <source>
        <dbReference type="Proteomes" id="UP000010119"/>
    </source>
</evidence>
<dbReference type="Pfam" id="PF00753">
    <property type="entry name" value="Lactamase_B"/>
    <property type="match status" value="1"/>
</dbReference>
<dbReference type="EC" id="3.-.-.-" evidence="2"/>
<sequence length="254" mass="27983">MEVLILKINDSIYVLPIEESERNNMVLNITVLVEGDSYMLVDTGFLNDFDAIQSALKEEGLADKKLAGVILTHQDVDHIGSLPQLVNKNDSISVFAFGEDAKVINGKEPLIKLPEENKPALYAAYPEDVVKEFQAFYDGSQENVTHYLDNQKVISFGSDYQVLPTPGHTPGHISLYHADSQTLITGDAMVSENGELFGPRKPVTPNYPEAIDSLRSFLDLPLTTIICYHGGLVTGEDLNERVAEIIAEYQAASN</sequence>
<name>D7UX96_LISGR</name>
<gene>
    <name evidence="2" type="ORF">HMPREF0556_10857</name>
</gene>
<proteinExistence type="predicted"/>
<dbReference type="CDD" id="cd07721">
    <property type="entry name" value="yflN-like_MBL-fold"/>
    <property type="match status" value="1"/>
</dbReference>
<keyword evidence="2" id="KW-0378">Hydrolase</keyword>
<dbReference type="SMART" id="SM00849">
    <property type="entry name" value="Lactamase_B"/>
    <property type="match status" value="1"/>
</dbReference>
<organism evidence="2 3">
    <name type="scientific">Listeria grayi DSM 20601</name>
    <dbReference type="NCBI Taxonomy" id="525367"/>
    <lineage>
        <taxon>Bacteria</taxon>
        <taxon>Bacillati</taxon>
        <taxon>Bacillota</taxon>
        <taxon>Bacilli</taxon>
        <taxon>Bacillales</taxon>
        <taxon>Listeriaceae</taxon>
        <taxon>Listeria</taxon>
    </lineage>
</organism>
<dbReference type="InterPro" id="IPR050855">
    <property type="entry name" value="NDM-1-like"/>
</dbReference>
<dbReference type="PANTHER" id="PTHR42951">
    <property type="entry name" value="METALLO-BETA-LACTAMASE DOMAIN-CONTAINING"/>
    <property type="match status" value="1"/>
</dbReference>
<dbReference type="Gene3D" id="3.60.15.10">
    <property type="entry name" value="Ribonuclease Z/Hydroxyacylglutathione hydrolase-like"/>
    <property type="match status" value="1"/>
</dbReference>
<dbReference type="SUPFAM" id="SSF56281">
    <property type="entry name" value="Metallo-hydrolase/oxidoreductase"/>
    <property type="match status" value="1"/>
</dbReference>
<protein>
    <submittedName>
        <fullName evidence="2">Metallo-beta-lactamase domain protein</fullName>
        <ecNumber evidence="2">3.-.-.-</ecNumber>
    </submittedName>
</protein>
<evidence type="ECO:0000259" key="1">
    <source>
        <dbReference type="SMART" id="SM00849"/>
    </source>
</evidence>
<dbReference type="STRING" id="525367.HMPREF0556_10857"/>
<keyword evidence="3" id="KW-1185">Reference proteome</keyword>
<dbReference type="AlphaFoldDB" id="D7UX96"/>
<dbReference type="HOGENOM" id="CLU_030571_2_1_9"/>
<feature type="domain" description="Metallo-beta-lactamase" evidence="1">
    <location>
        <begin position="27"/>
        <end position="229"/>
    </location>
</feature>
<comment type="caution">
    <text evidence="2">The sequence shown here is derived from an EMBL/GenBank/DDBJ whole genome shotgun (WGS) entry which is preliminary data.</text>
</comment>
<dbReference type="EMBL" id="ACCR02000003">
    <property type="protein sequence ID" value="EFI84304.1"/>
    <property type="molecule type" value="Genomic_DNA"/>
</dbReference>
<dbReference type="eggNOG" id="COG0491">
    <property type="taxonomic scope" value="Bacteria"/>
</dbReference>
<dbReference type="InterPro" id="IPR001279">
    <property type="entry name" value="Metallo-B-lactamas"/>
</dbReference>
<accession>D7UX96</accession>
<dbReference type="InterPro" id="IPR036866">
    <property type="entry name" value="RibonucZ/Hydroxyglut_hydro"/>
</dbReference>
<evidence type="ECO:0000313" key="2">
    <source>
        <dbReference type="EMBL" id="EFI84304.1"/>
    </source>
</evidence>
<dbReference type="PANTHER" id="PTHR42951:SF15">
    <property type="entry name" value="METALLO-BETA-LACTAMASE SUPERFAMILY PROTEIN"/>
    <property type="match status" value="1"/>
</dbReference>